<dbReference type="PROSITE" id="PS00518">
    <property type="entry name" value="ZF_RING_1"/>
    <property type="match status" value="1"/>
</dbReference>
<dbReference type="PROSITE" id="PS50089">
    <property type="entry name" value="ZF_RING_2"/>
    <property type="match status" value="1"/>
</dbReference>
<dbReference type="InterPro" id="IPR017907">
    <property type="entry name" value="Znf_RING_CS"/>
</dbReference>
<evidence type="ECO:0000313" key="7">
    <source>
        <dbReference type="Proteomes" id="UP001215280"/>
    </source>
</evidence>
<keyword evidence="1" id="KW-0479">Metal-binding</keyword>
<evidence type="ECO:0000256" key="4">
    <source>
        <dbReference type="PROSITE-ProRule" id="PRU00175"/>
    </source>
</evidence>
<keyword evidence="7" id="KW-1185">Reference proteome</keyword>
<evidence type="ECO:0000256" key="1">
    <source>
        <dbReference type="ARBA" id="ARBA00022723"/>
    </source>
</evidence>
<gene>
    <name evidence="6" type="ORF">DFH07DRAFT_735143</name>
</gene>
<evidence type="ECO:0000256" key="3">
    <source>
        <dbReference type="ARBA" id="ARBA00022833"/>
    </source>
</evidence>
<dbReference type="Gene3D" id="3.30.40.10">
    <property type="entry name" value="Zinc/RING finger domain, C3HC4 (zinc finger)"/>
    <property type="match status" value="1"/>
</dbReference>
<comment type="caution">
    <text evidence="6">The sequence shown here is derived from an EMBL/GenBank/DDBJ whole genome shotgun (WGS) entry which is preliminary data.</text>
</comment>
<dbReference type="InterPro" id="IPR001841">
    <property type="entry name" value="Znf_RING"/>
</dbReference>
<protein>
    <recommendedName>
        <fullName evidence="5">RING-type domain-containing protein</fullName>
    </recommendedName>
</protein>
<name>A0AAD7JUU3_9AGAR</name>
<evidence type="ECO:0000259" key="5">
    <source>
        <dbReference type="PROSITE" id="PS50089"/>
    </source>
</evidence>
<dbReference type="GO" id="GO:0008270">
    <property type="term" value="F:zinc ion binding"/>
    <property type="evidence" value="ECO:0007669"/>
    <property type="project" value="UniProtKB-KW"/>
</dbReference>
<evidence type="ECO:0000313" key="6">
    <source>
        <dbReference type="EMBL" id="KAJ7770788.1"/>
    </source>
</evidence>
<keyword evidence="3" id="KW-0862">Zinc</keyword>
<dbReference type="AlphaFoldDB" id="A0AAD7JUU3"/>
<dbReference type="InterPro" id="IPR013083">
    <property type="entry name" value="Znf_RING/FYVE/PHD"/>
</dbReference>
<feature type="domain" description="RING-type" evidence="5">
    <location>
        <begin position="11"/>
        <end position="45"/>
    </location>
</feature>
<evidence type="ECO:0000256" key="2">
    <source>
        <dbReference type="ARBA" id="ARBA00022771"/>
    </source>
</evidence>
<dbReference type="EMBL" id="JARJLG010000023">
    <property type="protein sequence ID" value="KAJ7770788.1"/>
    <property type="molecule type" value="Genomic_DNA"/>
</dbReference>
<proteinExistence type="predicted"/>
<reference evidence="6" key="1">
    <citation type="submission" date="2023-03" db="EMBL/GenBank/DDBJ databases">
        <title>Massive genome expansion in bonnet fungi (Mycena s.s.) driven by repeated elements and novel gene families across ecological guilds.</title>
        <authorList>
            <consortium name="Lawrence Berkeley National Laboratory"/>
            <person name="Harder C.B."/>
            <person name="Miyauchi S."/>
            <person name="Viragh M."/>
            <person name="Kuo A."/>
            <person name="Thoen E."/>
            <person name="Andreopoulos B."/>
            <person name="Lu D."/>
            <person name="Skrede I."/>
            <person name="Drula E."/>
            <person name="Henrissat B."/>
            <person name="Morin E."/>
            <person name="Kohler A."/>
            <person name="Barry K."/>
            <person name="LaButti K."/>
            <person name="Morin E."/>
            <person name="Salamov A."/>
            <person name="Lipzen A."/>
            <person name="Mereny Z."/>
            <person name="Hegedus B."/>
            <person name="Baldrian P."/>
            <person name="Stursova M."/>
            <person name="Weitz H."/>
            <person name="Taylor A."/>
            <person name="Grigoriev I.V."/>
            <person name="Nagy L.G."/>
            <person name="Martin F."/>
            <person name="Kauserud H."/>
        </authorList>
    </citation>
    <scope>NUCLEOTIDE SEQUENCE</scope>
    <source>
        <strain evidence="6">CBHHK188m</strain>
    </source>
</reference>
<organism evidence="6 7">
    <name type="scientific">Mycena maculata</name>
    <dbReference type="NCBI Taxonomy" id="230809"/>
    <lineage>
        <taxon>Eukaryota</taxon>
        <taxon>Fungi</taxon>
        <taxon>Dikarya</taxon>
        <taxon>Basidiomycota</taxon>
        <taxon>Agaricomycotina</taxon>
        <taxon>Agaricomycetes</taxon>
        <taxon>Agaricomycetidae</taxon>
        <taxon>Agaricales</taxon>
        <taxon>Marasmiineae</taxon>
        <taxon>Mycenaceae</taxon>
        <taxon>Mycena</taxon>
    </lineage>
</organism>
<keyword evidence="2 4" id="KW-0863">Zinc-finger</keyword>
<feature type="non-terminal residue" evidence="6">
    <location>
        <position position="54"/>
    </location>
</feature>
<dbReference type="SUPFAM" id="SSF57850">
    <property type="entry name" value="RING/U-box"/>
    <property type="match status" value="1"/>
</dbReference>
<accession>A0AAD7JUU3</accession>
<dbReference type="Proteomes" id="UP001215280">
    <property type="component" value="Unassembled WGS sequence"/>
</dbReference>
<sequence length="54" mass="5981">ILAGFEEELACPICCDIFAATHLLNPCGHSFCGECVWQWIQQNVCRAGSLSTFF</sequence>
<dbReference type="Pfam" id="PF13923">
    <property type="entry name" value="zf-C3HC4_2"/>
    <property type="match status" value="1"/>
</dbReference>